<dbReference type="Pfam" id="PF13469">
    <property type="entry name" value="Sulfotransfer_3"/>
    <property type="match status" value="1"/>
</dbReference>
<dbReference type="AlphaFoldDB" id="A0A7R9FR10"/>
<dbReference type="Gene3D" id="3.40.50.300">
    <property type="entry name" value="P-loop containing nucleotide triphosphate hydrolases"/>
    <property type="match status" value="1"/>
</dbReference>
<evidence type="ECO:0000313" key="2">
    <source>
        <dbReference type="Proteomes" id="UP000677054"/>
    </source>
</evidence>
<dbReference type="PANTHER" id="PTHR10704:SF44">
    <property type="entry name" value="LD35051P-RELATED"/>
    <property type="match status" value="1"/>
</dbReference>
<dbReference type="SUPFAM" id="SSF52540">
    <property type="entry name" value="P-loop containing nucleoside triphosphate hydrolases"/>
    <property type="match status" value="1"/>
</dbReference>
<keyword evidence="2" id="KW-1185">Reference proteome</keyword>
<dbReference type="OrthoDB" id="6138663at2759"/>
<dbReference type="InterPro" id="IPR051135">
    <property type="entry name" value="Gal/GlcNAc/GalNAc_ST"/>
</dbReference>
<dbReference type="EMBL" id="CAJPEV010003906">
    <property type="protein sequence ID" value="CAG0900791.1"/>
    <property type="molecule type" value="Genomic_DNA"/>
</dbReference>
<name>A0A7R9FR10_9CRUS</name>
<gene>
    <name evidence="1" type="ORF">DSTB1V02_LOCUS11646</name>
</gene>
<dbReference type="GO" id="GO:0006790">
    <property type="term" value="P:sulfur compound metabolic process"/>
    <property type="evidence" value="ECO:0007669"/>
    <property type="project" value="TreeGrafter"/>
</dbReference>
<accession>A0A7R9FR10</accession>
<evidence type="ECO:0008006" key="3">
    <source>
        <dbReference type="Google" id="ProtNLM"/>
    </source>
</evidence>
<dbReference type="GO" id="GO:0001517">
    <property type="term" value="F:N-acetylglucosamine 6-O-sulfotransferase activity"/>
    <property type="evidence" value="ECO:0007669"/>
    <property type="project" value="TreeGrafter"/>
</dbReference>
<evidence type="ECO:0000313" key="1">
    <source>
        <dbReference type="EMBL" id="CAD7251884.1"/>
    </source>
</evidence>
<dbReference type="GO" id="GO:0006044">
    <property type="term" value="P:N-acetylglucosamine metabolic process"/>
    <property type="evidence" value="ECO:0007669"/>
    <property type="project" value="TreeGrafter"/>
</dbReference>
<reference evidence="1" key="1">
    <citation type="submission" date="2020-11" db="EMBL/GenBank/DDBJ databases">
        <authorList>
            <person name="Tran Van P."/>
        </authorList>
    </citation>
    <scope>NUCLEOTIDE SEQUENCE</scope>
</reference>
<dbReference type="PANTHER" id="PTHR10704">
    <property type="entry name" value="CARBOHYDRATE SULFOTRANSFERASE"/>
    <property type="match status" value="1"/>
</dbReference>
<dbReference type="EMBL" id="LR903423">
    <property type="protein sequence ID" value="CAD7251884.1"/>
    <property type="molecule type" value="Genomic_DNA"/>
</dbReference>
<proteinExistence type="predicted"/>
<protein>
    <recommendedName>
        <fullName evidence="3">Sulfotransferase</fullName>
    </recommendedName>
</protein>
<sequence>MAKVRHLTLLSTFAFVLLYFILIRVTFTSSVLQGFEVQLQVSSVEWPRIQEIHPGAGAVKVLLIAYERSGSSLAGELLTLAPGSRYYFEPLFFAKDMHQMHRLQDFSRLSLYLLESIFNCSLDAVDRLLPLSRSNPIWKEKYYSLPPCNGIDQPQVAKVIRFQFDHDALGWLRSRHDIKVVHWVRDPRGMLNSILRASPGEDFQADPWLLCDRIGRDILAIDSLPSDQWRRVSYEELMSDPIEVTRGLYRFLGIPWPSDGEKQVLTHFAPDPQSMASTKGYYSTYRNGSAFDPHHWKQEMDEVEIALTERDCGAVMDALGYQREVVTGPLRVDEVEDALERVQGIFPGKWLPFLWEV</sequence>
<dbReference type="Proteomes" id="UP000677054">
    <property type="component" value="Unassembled WGS sequence"/>
</dbReference>
<dbReference type="InterPro" id="IPR027417">
    <property type="entry name" value="P-loop_NTPase"/>
</dbReference>
<organism evidence="1">
    <name type="scientific">Darwinula stevensoni</name>
    <dbReference type="NCBI Taxonomy" id="69355"/>
    <lineage>
        <taxon>Eukaryota</taxon>
        <taxon>Metazoa</taxon>
        <taxon>Ecdysozoa</taxon>
        <taxon>Arthropoda</taxon>
        <taxon>Crustacea</taxon>
        <taxon>Oligostraca</taxon>
        <taxon>Ostracoda</taxon>
        <taxon>Podocopa</taxon>
        <taxon>Podocopida</taxon>
        <taxon>Darwinulocopina</taxon>
        <taxon>Darwinuloidea</taxon>
        <taxon>Darwinulidae</taxon>
        <taxon>Darwinula</taxon>
    </lineage>
</organism>